<dbReference type="AlphaFoldDB" id="A0A699X0B9"/>
<feature type="region of interest" description="Disordered" evidence="1">
    <location>
        <begin position="81"/>
        <end position="109"/>
    </location>
</feature>
<sequence>EYLAVGRFEAAQAVGAVLGDVEGVGDVDFELVALGLHGLGQDNLHARIAHAVVGFQLLAVQLDGHGAQRVAALKAPRRVAEAPARRGRGRRPARVGPEQVLVDLQPHEG</sequence>
<name>A0A699X0B9_TANCI</name>
<accession>A0A699X0B9</accession>
<evidence type="ECO:0000313" key="2">
    <source>
        <dbReference type="EMBL" id="GFD51970.1"/>
    </source>
</evidence>
<feature type="non-terminal residue" evidence="2">
    <location>
        <position position="109"/>
    </location>
</feature>
<proteinExistence type="predicted"/>
<organism evidence="2">
    <name type="scientific">Tanacetum cinerariifolium</name>
    <name type="common">Dalmatian daisy</name>
    <name type="synonym">Chrysanthemum cinerariifolium</name>
    <dbReference type="NCBI Taxonomy" id="118510"/>
    <lineage>
        <taxon>Eukaryota</taxon>
        <taxon>Viridiplantae</taxon>
        <taxon>Streptophyta</taxon>
        <taxon>Embryophyta</taxon>
        <taxon>Tracheophyta</taxon>
        <taxon>Spermatophyta</taxon>
        <taxon>Magnoliopsida</taxon>
        <taxon>eudicotyledons</taxon>
        <taxon>Gunneridae</taxon>
        <taxon>Pentapetalae</taxon>
        <taxon>asterids</taxon>
        <taxon>campanulids</taxon>
        <taxon>Asterales</taxon>
        <taxon>Asteraceae</taxon>
        <taxon>Asteroideae</taxon>
        <taxon>Anthemideae</taxon>
        <taxon>Anthemidinae</taxon>
        <taxon>Tanacetum</taxon>
    </lineage>
</organism>
<comment type="caution">
    <text evidence="2">The sequence shown here is derived from an EMBL/GenBank/DDBJ whole genome shotgun (WGS) entry which is preliminary data.</text>
</comment>
<reference evidence="2" key="1">
    <citation type="journal article" date="2019" name="Sci. Rep.">
        <title>Draft genome of Tanacetum cinerariifolium, the natural source of mosquito coil.</title>
        <authorList>
            <person name="Yamashiro T."/>
            <person name="Shiraishi A."/>
            <person name="Satake H."/>
            <person name="Nakayama K."/>
        </authorList>
    </citation>
    <scope>NUCLEOTIDE SEQUENCE</scope>
</reference>
<protein>
    <submittedName>
        <fullName evidence="2">Uncharacterized protein</fullName>
    </submittedName>
</protein>
<gene>
    <name evidence="2" type="ORF">Tci_923939</name>
</gene>
<dbReference type="EMBL" id="BKCJ011776475">
    <property type="protein sequence ID" value="GFD51970.1"/>
    <property type="molecule type" value="Genomic_DNA"/>
</dbReference>
<feature type="non-terminal residue" evidence="2">
    <location>
        <position position="1"/>
    </location>
</feature>
<evidence type="ECO:0000256" key="1">
    <source>
        <dbReference type="SAM" id="MobiDB-lite"/>
    </source>
</evidence>